<feature type="compositionally biased region" description="Acidic residues" evidence="1">
    <location>
        <begin position="268"/>
        <end position="277"/>
    </location>
</feature>
<evidence type="ECO:0000313" key="4">
    <source>
        <dbReference type="Proteomes" id="UP001243212"/>
    </source>
</evidence>
<protein>
    <submittedName>
        <fullName evidence="3">Uncharacterized protein</fullName>
    </submittedName>
</protein>
<feature type="compositionally biased region" description="Basic and acidic residues" evidence="1">
    <location>
        <begin position="238"/>
        <end position="247"/>
    </location>
</feature>
<dbReference type="RefSeq" id="WP_307682440.1">
    <property type="nucleotide sequence ID" value="NZ_JAUSQX010000001.1"/>
</dbReference>
<feature type="transmembrane region" description="Helical" evidence="2">
    <location>
        <begin position="171"/>
        <end position="191"/>
    </location>
</feature>
<keyword evidence="2" id="KW-0472">Membrane</keyword>
<feature type="compositionally biased region" description="Basic and acidic residues" evidence="1">
    <location>
        <begin position="219"/>
        <end position="228"/>
    </location>
</feature>
<dbReference type="Proteomes" id="UP001243212">
    <property type="component" value="Unassembled WGS sequence"/>
</dbReference>
<sequence>MSKTRGSKPLLLILLASAIGIVLTVLGGLIAQERNINQYAARQVDHQIEWITNHPEAYDPASETTLADWVANKIGRTGLSRTDIIFAVNSAGEDVTKLGAQVPDLAQSGLLQDVEARAQILAVGEGRVGSAVGDFYHRTVNLNVGNETVTLASLVYLGGLEEVQNQTRNSMVLLGLGGFLILAIVAANLLLGKKVVDADRSPHSEEHSGGTATASTVEVHSRGGDGPRRISVTSSMGDHAEYERERNMPPAVEPNDVVAPTQRQDAVEGNDDADGECDSASVPESGSEHSSRNREIRASGVWSWSEEDGR</sequence>
<gene>
    <name evidence="3" type="ORF">J2S70_000789</name>
</gene>
<feature type="compositionally biased region" description="Basic and acidic residues" evidence="1">
    <location>
        <begin position="286"/>
        <end position="297"/>
    </location>
</feature>
<reference evidence="3 4" key="1">
    <citation type="submission" date="2023-07" db="EMBL/GenBank/DDBJ databases">
        <title>Sequencing the genomes of 1000 actinobacteria strains.</title>
        <authorList>
            <person name="Klenk H.-P."/>
        </authorList>
    </citation>
    <scope>NUCLEOTIDE SEQUENCE [LARGE SCALE GENOMIC DNA]</scope>
    <source>
        <strain evidence="3 4">DSM 17163</strain>
    </source>
</reference>
<evidence type="ECO:0000256" key="2">
    <source>
        <dbReference type="SAM" id="Phobius"/>
    </source>
</evidence>
<name>A0ABT9NFN6_9ACTO</name>
<evidence type="ECO:0000256" key="1">
    <source>
        <dbReference type="SAM" id="MobiDB-lite"/>
    </source>
</evidence>
<comment type="caution">
    <text evidence="3">The sequence shown here is derived from an EMBL/GenBank/DDBJ whole genome shotgun (WGS) entry which is preliminary data.</text>
</comment>
<keyword evidence="2" id="KW-0812">Transmembrane</keyword>
<keyword evidence="4" id="KW-1185">Reference proteome</keyword>
<evidence type="ECO:0000313" key="3">
    <source>
        <dbReference type="EMBL" id="MDP9806207.1"/>
    </source>
</evidence>
<dbReference type="EMBL" id="JAUSQX010000001">
    <property type="protein sequence ID" value="MDP9806207.1"/>
    <property type="molecule type" value="Genomic_DNA"/>
</dbReference>
<organism evidence="3 4">
    <name type="scientific">Trueperella bonasi</name>
    <dbReference type="NCBI Taxonomy" id="312286"/>
    <lineage>
        <taxon>Bacteria</taxon>
        <taxon>Bacillati</taxon>
        <taxon>Actinomycetota</taxon>
        <taxon>Actinomycetes</taxon>
        <taxon>Actinomycetales</taxon>
        <taxon>Actinomycetaceae</taxon>
        <taxon>Trueperella</taxon>
    </lineage>
</organism>
<accession>A0ABT9NFN6</accession>
<feature type="region of interest" description="Disordered" evidence="1">
    <location>
        <begin position="200"/>
        <end position="310"/>
    </location>
</feature>
<proteinExistence type="predicted"/>
<keyword evidence="2" id="KW-1133">Transmembrane helix</keyword>